<protein>
    <submittedName>
        <fullName evidence="1">Uncharacterized protein</fullName>
    </submittedName>
</protein>
<dbReference type="EMBL" id="MU167460">
    <property type="protein sequence ID" value="KAG0140253.1"/>
    <property type="molecule type" value="Genomic_DNA"/>
</dbReference>
<reference evidence="1" key="1">
    <citation type="submission" date="2013-11" db="EMBL/GenBank/DDBJ databases">
        <title>Genome sequence of the fusiform rust pathogen reveals effectors for host alternation and coevolution with pine.</title>
        <authorList>
            <consortium name="DOE Joint Genome Institute"/>
            <person name="Smith K."/>
            <person name="Pendleton A."/>
            <person name="Kubisiak T."/>
            <person name="Anderson C."/>
            <person name="Salamov A."/>
            <person name="Aerts A."/>
            <person name="Riley R."/>
            <person name="Clum A."/>
            <person name="Lindquist E."/>
            <person name="Ence D."/>
            <person name="Campbell M."/>
            <person name="Kronenberg Z."/>
            <person name="Feau N."/>
            <person name="Dhillon B."/>
            <person name="Hamelin R."/>
            <person name="Burleigh J."/>
            <person name="Smith J."/>
            <person name="Yandell M."/>
            <person name="Nelson C."/>
            <person name="Grigoriev I."/>
            <person name="Davis J."/>
        </authorList>
    </citation>
    <scope>NUCLEOTIDE SEQUENCE</scope>
    <source>
        <strain evidence="1">G11</strain>
    </source>
</reference>
<evidence type="ECO:0000313" key="1">
    <source>
        <dbReference type="EMBL" id="KAG0140253.1"/>
    </source>
</evidence>
<keyword evidence="2" id="KW-1185">Reference proteome</keyword>
<dbReference type="Proteomes" id="UP000886653">
    <property type="component" value="Unassembled WGS sequence"/>
</dbReference>
<proteinExistence type="predicted"/>
<dbReference type="AlphaFoldDB" id="A0A9P6NA66"/>
<comment type="caution">
    <text evidence="1">The sequence shown here is derived from an EMBL/GenBank/DDBJ whole genome shotgun (WGS) entry which is preliminary data.</text>
</comment>
<evidence type="ECO:0000313" key="2">
    <source>
        <dbReference type="Proteomes" id="UP000886653"/>
    </source>
</evidence>
<sequence>MSLYNTNAILDTPAIFPFLAEFVPTTGTSTHIYRIRKLRRCKIDLKPASHRQQKLLGQGSVVRAH</sequence>
<organism evidence="1 2">
    <name type="scientific">Cronartium quercuum f. sp. fusiforme G11</name>
    <dbReference type="NCBI Taxonomy" id="708437"/>
    <lineage>
        <taxon>Eukaryota</taxon>
        <taxon>Fungi</taxon>
        <taxon>Dikarya</taxon>
        <taxon>Basidiomycota</taxon>
        <taxon>Pucciniomycotina</taxon>
        <taxon>Pucciniomycetes</taxon>
        <taxon>Pucciniales</taxon>
        <taxon>Coleosporiaceae</taxon>
        <taxon>Cronartium</taxon>
    </lineage>
</organism>
<name>A0A9P6NA66_9BASI</name>
<gene>
    <name evidence="1" type="ORF">CROQUDRAFT_100363</name>
</gene>
<accession>A0A9P6NA66</accession>